<comment type="similarity">
    <text evidence="2 8">Belongs to the nucleobase:cation symporter-2 (NCS2) (TC 2.A.40) family. Azg-like subfamily.</text>
</comment>
<dbReference type="GO" id="GO:0005886">
    <property type="term" value="C:plasma membrane"/>
    <property type="evidence" value="ECO:0007669"/>
    <property type="project" value="UniProtKB-SubCell"/>
</dbReference>
<evidence type="ECO:0000256" key="7">
    <source>
        <dbReference type="ARBA" id="ARBA00023136"/>
    </source>
</evidence>
<keyword evidence="7 8" id="KW-0472">Membrane</keyword>
<feature type="transmembrane region" description="Helical" evidence="9">
    <location>
        <begin position="156"/>
        <end position="173"/>
    </location>
</feature>
<dbReference type="Proteomes" id="UP000295371">
    <property type="component" value="Unassembled WGS sequence"/>
</dbReference>
<evidence type="ECO:0000256" key="9">
    <source>
        <dbReference type="SAM" id="Phobius"/>
    </source>
</evidence>
<protein>
    <submittedName>
        <fullName evidence="10">AGZA family xanthine/uracil permease-like MFS transporter</fullName>
    </submittedName>
</protein>
<evidence type="ECO:0000256" key="4">
    <source>
        <dbReference type="ARBA" id="ARBA00022475"/>
    </source>
</evidence>
<dbReference type="EMBL" id="SOAW01000002">
    <property type="protein sequence ID" value="TDT30867.1"/>
    <property type="molecule type" value="Genomic_DNA"/>
</dbReference>
<evidence type="ECO:0000256" key="3">
    <source>
        <dbReference type="ARBA" id="ARBA00022448"/>
    </source>
</evidence>
<dbReference type="AlphaFoldDB" id="A0A4R7J3A2"/>
<keyword evidence="3 8" id="KW-0813">Transport</keyword>
<evidence type="ECO:0000313" key="11">
    <source>
        <dbReference type="Proteomes" id="UP000295371"/>
    </source>
</evidence>
<evidence type="ECO:0000256" key="8">
    <source>
        <dbReference type="PIRNR" id="PIRNR005353"/>
    </source>
</evidence>
<keyword evidence="5 8" id="KW-0812">Transmembrane</keyword>
<evidence type="ECO:0000256" key="5">
    <source>
        <dbReference type="ARBA" id="ARBA00022692"/>
    </source>
</evidence>
<proteinExistence type="inferred from homology"/>
<name>A0A4R7J3A2_9ACTN</name>
<keyword evidence="6 8" id="KW-1133">Transmembrane helix</keyword>
<feature type="transmembrane region" description="Helical" evidence="9">
    <location>
        <begin position="453"/>
        <end position="469"/>
    </location>
</feature>
<gene>
    <name evidence="10" type="ORF">CLV29_2273</name>
</gene>
<comment type="subcellular location">
    <subcellularLocation>
        <location evidence="1 8">Cell membrane</location>
        <topology evidence="1 8">Multi-pass membrane protein</topology>
    </subcellularLocation>
</comment>
<keyword evidence="4 8" id="KW-1003">Cell membrane</keyword>
<organism evidence="10 11">
    <name type="scientific">Naumannella halotolerans</name>
    <dbReference type="NCBI Taxonomy" id="993414"/>
    <lineage>
        <taxon>Bacteria</taxon>
        <taxon>Bacillati</taxon>
        <taxon>Actinomycetota</taxon>
        <taxon>Actinomycetes</taxon>
        <taxon>Propionibacteriales</taxon>
        <taxon>Propionibacteriaceae</taxon>
        <taxon>Naumannella</taxon>
    </lineage>
</organism>
<feature type="transmembrane region" description="Helical" evidence="9">
    <location>
        <begin position="356"/>
        <end position="377"/>
    </location>
</feature>
<dbReference type="PANTHER" id="PTHR43337:SF1">
    <property type="entry name" value="XANTHINE_URACIL PERMEASE C887.17-RELATED"/>
    <property type="match status" value="1"/>
</dbReference>
<evidence type="ECO:0000313" key="10">
    <source>
        <dbReference type="EMBL" id="TDT30867.1"/>
    </source>
</evidence>
<sequence>MTKIENEPAGSPAPPKAPSLIDRYFGISAAASTVPRELRAGLTTFLAMSYIIFVNPDVLSSAIVVDGVDNIFTQLVITTCVAAAFGSLVMGLVARYPFAQAPGMGLNAFFAFTVVLGMGYTWQAALAAVFISGVLFVVLSVVGARRAIVKALPMSLKMAITAGIGGFLALIGMKNAGIVVADESTFVALGDIRQAPVWLALVGLVLTAVLMKLRVTGAILWGILATTVVAIVFRLPVYTDNTSFAGFTDGIVAAPFWPGDIAFKMDFGALLNHETLLVGAVTVVLTFFVVDFFDATGTLTGLAQRSGYVDEHGDMPRAKTLFSMDGLAAMFGAMMGTSTTTAYVESAAGVEEGGRTGLTAITTAALFVVAMFFWPLIGVVPSAATAPALIIVGAIMLEGVKHVDLDDIGEALPAFLTIFAMPFTYSIANGVSFGIISYALIKVLTGRWREASWLLYLLAALLIIRYVWLM</sequence>
<feature type="transmembrane region" description="Helical" evidence="9">
    <location>
        <begin position="71"/>
        <end position="94"/>
    </location>
</feature>
<dbReference type="PANTHER" id="PTHR43337">
    <property type="entry name" value="XANTHINE/URACIL PERMEASE C887.17-RELATED"/>
    <property type="match status" value="1"/>
</dbReference>
<reference evidence="10 11" key="1">
    <citation type="submission" date="2019-03" db="EMBL/GenBank/DDBJ databases">
        <title>Genomic Encyclopedia of Archaeal and Bacterial Type Strains, Phase II (KMG-II): from individual species to whole genera.</title>
        <authorList>
            <person name="Goeker M."/>
        </authorList>
    </citation>
    <scope>NUCLEOTIDE SEQUENCE [LARGE SCALE GENOMIC DNA]</scope>
    <source>
        <strain evidence="10 11">DSM 24323</strain>
    </source>
</reference>
<keyword evidence="11" id="KW-1185">Reference proteome</keyword>
<accession>A0A4R7J3A2</accession>
<dbReference type="RefSeq" id="WP_243831901.1">
    <property type="nucleotide sequence ID" value="NZ_CP171129.1"/>
</dbReference>
<dbReference type="GO" id="GO:0005345">
    <property type="term" value="F:purine nucleobase transmembrane transporter activity"/>
    <property type="evidence" value="ECO:0007669"/>
    <property type="project" value="TreeGrafter"/>
</dbReference>
<feature type="transmembrane region" description="Helical" evidence="9">
    <location>
        <begin position="412"/>
        <end position="441"/>
    </location>
</feature>
<feature type="transmembrane region" description="Helical" evidence="9">
    <location>
        <begin position="126"/>
        <end position="144"/>
    </location>
</feature>
<evidence type="ECO:0000256" key="2">
    <source>
        <dbReference type="ARBA" id="ARBA00005697"/>
    </source>
</evidence>
<feature type="transmembrane region" description="Helical" evidence="9">
    <location>
        <begin position="101"/>
        <end position="120"/>
    </location>
</feature>
<dbReference type="PIRSF" id="PIRSF005353">
    <property type="entry name" value="PbuG"/>
    <property type="match status" value="1"/>
</dbReference>
<feature type="transmembrane region" description="Helical" evidence="9">
    <location>
        <begin position="193"/>
        <end position="211"/>
    </location>
</feature>
<feature type="transmembrane region" description="Helical" evidence="9">
    <location>
        <begin position="326"/>
        <end position="344"/>
    </location>
</feature>
<evidence type="ECO:0000256" key="1">
    <source>
        <dbReference type="ARBA" id="ARBA00004651"/>
    </source>
</evidence>
<feature type="transmembrane region" description="Helical" evidence="9">
    <location>
        <begin position="275"/>
        <end position="293"/>
    </location>
</feature>
<feature type="transmembrane region" description="Helical" evidence="9">
    <location>
        <begin position="218"/>
        <end position="238"/>
    </location>
</feature>
<comment type="caution">
    <text evidence="10">The sequence shown here is derived from an EMBL/GenBank/DDBJ whole genome shotgun (WGS) entry which is preliminary data.</text>
</comment>
<evidence type="ECO:0000256" key="6">
    <source>
        <dbReference type="ARBA" id="ARBA00022989"/>
    </source>
</evidence>
<dbReference type="Pfam" id="PF00860">
    <property type="entry name" value="Xan_ur_permease"/>
    <property type="match status" value="1"/>
</dbReference>
<feature type="transmembrane region" description="Helical" evidence="9">
    <location>
        <begin position="45"/>
        <end position="65"/>
    </location>
</feature>
<dbReference type="InterPro" id="IPR026033">
    <property type="entry name" value="Azg-like_bact_archaea"/>
</dbReference>
<dbReference type="InterPro" id="IPR045018">
    <property type="entry name" value="Azg-like"/>
</dbReference>
<dbReference type="InterPro" id="IPR006043">
    <property type="entry name" value="NCS2"/>
</dbReference>